<proteinExistence type="predicted"/>
<accession>A0A3P6QI55</accession>
<keyword evidence="2" id="KW-1185">Reference proteome</keyword>
<gene>
    <name evidence="1" type="ORF">DILT_LOCUS1820</name>
</gene>
<protein>
    <submittedName>
        <fullName evidence="1">Uncharacterized protein</fullName>
    </submittedName>
</protein>
<dbReference type="EMBL" id="UYRU01015266">
    <property type="protein sequence ID" value="VDK50956.1"/>
    <property type="molecule type" value="Genomic_DNA"/>
</dbReference>
<dbReference type="Proteomes" id="UP000281553">
    <property type="component" value="Unassembled WGS sequence"/>
</dbReference>
<name>A0A3P6QI55_DIBLA</name>
<reference evidence="1 2" key="1">
    <citation type="submission" date="2018-11" db="EMBL/GenBank/DDBJ databases">
        <authorList>
            <consortium name="Pathogen Informatics"/>
        </authorList>
    </citation>
    <scope>NUCLEOTIDE SEQUENCE [LARGE SCALE GENOMIC DNA]</scope>
</reference>
<dbReference type="AlphaFoldDB" id="A0A3P6QI55"/>
<evidence type="ECO:0000313" key="1">
    <source>
        <dbReference type="EMBL" id="VDK50956.1"/>
    </source>
</evidence>
<evidence type="ECO:0000313" key="2">
    <source>
        <dbReference type="Proteomes" id="UP000281553"/>
    </source>
</evidence>
<organism evidence="1 2">
    <name type="scientific">Dibothriocephalus latus</name>
    <name type="common">Fish tapeworm</name>
    <name type="synonym">Diphyllobothrium latum</name>
    <dbReference type="NCBI Taxonomy" id="60516"/>
    <lineage>
        <taxon>Eukaryota</taxon>
        <taxon>Metazoa</taxon>
        <taxon>Spiralia</taxon>
        <taxon>Lophotrochozoa</taxon>
        <taxon>Platyhelminthes</taxon>
        <taxon>Cestoda</taxon>
        <taxon>Eucestoda</taxon>
        <taxon>Diphyllobothriidea</taxon>
        <taxon>Diphyllobothriidae</taxon>
        <taxon>Dibothriocephalus</taxon>
    </lineage>
</organism>
<sequence length="117" mass="12990">MFAVVSPTFDDLPSQLRFPTSFAAIVVIARPDIATFFLSKVKDMPIIQKGQVAIVIFDSGNVLTYDIMRLYKLMLEKELNLGAAAQSTFLMTGLPSSDGFDMRSRVLQSVGLRDRLN</sequence>